<dbReference type="Proteomes" id="UP000325313">
    <property type="component" value="Unassembled WGS sequence"/>
</dbReference>
<dbReference type="PANTHER" id="PTHR33099:SF7">
    <property type="entry name" value="MYND-TYPE DOMAIN-CONTAINING PROTEIN"/>
    <property type="match status" value="1"/>
</dbReference>
<proteinExistence type="predicted"/>
<evidence type="ECO:0000313" key="2">
    <source>
        <dbReference type="EMBL" id="KAA1082256.1"/>
    </source>
</evidence>
<dbReference type="PANTHER" id="PTHR33099">
    <property type="entry name" value="FE2OG DIOXYGENASE DOMAIN-CONTAINING PROTEIN"/>
    <property type="match status" value="1"/>
</dbReference>
<evidence type="ECO:0000313" key="3">
    <source>
        <dbReference type="Proteomes" id="UP000325313"/>
    </source>
</evidence>
<reference evidence="2 3" key="1">
    <citation type="submission" date="2019-05" db="EMBL/GenBank/DDBJ databases">
        <title>Emergence of the Ug99 lineage of the wheat stem rust pathogen through somatic hybridization.</title>
        <authorList>
            <person name="Li F."/>
            <person name="Upadhyaya N.M."/>
            <person name="Sperschneider J."/>
            <person name="Matny O."/>
            <person name="Nguyen-Phuc H."/>
            <person name="Mago R."/>
            <person name="Raley C."/>
            <person name="Miller M.E."/>
            <person name="Silverstein K.A.T."/>
            <person name="Henningsen E."/>
            <person name="Hirsch C.D."/>
            <person name="Visser B."/>
            <person name="Pretorius Z.A."/>
            <person name="Steffenson B.J."/>
            <person name="Schwessinger B."/>
            <person name="Dodds P.N."/>
            <person name="Figueroa M."/>
        </authorList>
    </citation>
    <scope>NUCLEOTIDE SEQUENCE [LARGE SCALE GENOMIC DNA]</scope>
    <source>
        <strain evidence="2 3">Ug99</strain>
    </source>
</reference>
<feature type="domain" description="Prolyl 4-hydroxylase alpha subunit Fe(2+) 2OG dioxygenase" evidence="1">
    <location>
        <begin position="129"/>
        <end position="212"/>
    </location>
</feature>
<name>A0A5B0N160_PUCGR</name>
<dbReference type="Gene3D" id="2.60.120.620">
    <property type="entry name" value="q2cbj1_9rhob like domain"/>
    <property type="match status" value="1"/>
</dbReference>
<organism evidence="2 3">
    <name type="scientific">Puccinia graminis f. sp. tritici</name>
    <dbReference type="NCBI Taxonomy" id="56615"/>
    <lineage>
        <taxon>Eukaryota</taxon>
        <taxon>Fungi</taxon>
        <taxon>Dikarya</taxon>
        <taxon>Basidiomycota</taxon>
        <taxon>Pucciniomycotina</taxon>
        <taxon>Pucciniomycetes</taxon>
        <taxon>Pucciniales</taxon>
        <taxon>Pucciniaceae</taxon>
        <taxon>Puccinia</taxon>
    </lineage>
</organism>
<protein>
    <recommendedName>
        <fullName evidence="1">Prolyl 4-hydroxylase alpha subunit Fe(2+) 2OG dioxygenase domain-containing protein</fullName>
    </recommendedName>
</protein>
<dbReference type="AlphaFoldDB" id="A0A5B0N160"/>
<dbReference type="InterPro" id="IPR044862">
    <property type="entry name" value="Pro_4_hyd_alph_FE2OG_OXY"/>
</dbReference>
<evidence type="ECO:0000259" key="1">
    <source>
        <dbReference type="Pfam" id="PF13640"/>
    </source>
</evidence>
<comment type="caution">
    <text evidence="2">The sequence shown here is derived from an EMBL/GenBank/DDBJ whole genome shotgun (WGS) entry which is preliminary data.</text>
</comment>
<dbReference type="Pfam" id="PF13640">
    <property type="entry name" value="2OG-FeII_Oxy_3"/>
    <property type="match status" value="1"/>
</dbReference>
<sequence length="833" mass="93771">MTTKTDYQANLKAELINGFAAITTPGSFAAWEALPTTPPAGLSVDGVGQIAMPLSEGQIRELIAKAHQAPYGHRSETLVDLSVRNTWEINGNQLSFLDPAWQGYLLKLSKTVASKLGIMGPIRAELYKMLIYEKGAMFKAHTDTEKIPGMFGTLIICLPSAHTGGEVLVRHNHASMILRASDATQSFACWYSDVSHEVLPVQSGYRCVLTFNLATCPDQTRPAAAALELQKVPLRNALECWLRDSADHNATHVPSHLYHALDHEYTEASMSARTLKAKDWAQVRALQDLALQRPFEIFLALLEKKEDGDVELNFPEIYDDHSAGDDEIAEIEDEEAYTTHKITKVYDISYTVKSLRTLDGTTIASNYPLNMNFCLVENPFHEVEFTAEEYEPYIGNEGPCATHFYHRSALVMVPRDHRFVDFLVTCVTQAPRPQDNFDSVLSYLKNIFAHPSDPIPLLDAMATLFEAKPRYGVIRDSITELLKTALNHNHHKLFQAVATHHQDQTPLEFFDWTKARLDTLRDEDRTEKYQIWLPLVIQRIISMKIRIKIVAKMATNPTGEATVSNAVHPRMDIWAQDQMYQCIETFIKTPQTPSTSDIDMIISALVYLDEATISARFTSIFAGFTHVRATAFLLGLLSWLKTPAAASHLPNSGNIELFRSLSVGVFNRQKRLSDISTPTNQRWAHRPHLWAVTPHGLVQFACDLNDFQSTDGASLIEPFIQEINVQCTTFPADDMRDFWMPFLFQLIPALVSRSVALNIPVFQQLTRQFIEHLDNKVLGPCPSAPVAQDQLDEWRKLQKELYSTVTQHIQHDNLKSLLGDEQAARFQSLAGLT</sequence>
<dbReference type="EMBL" id="VDEP01000439">
    <property type="protein sequence ID" value="KAA1082256.1"/>
    <property type="molecule type" value="Genomic_DNA"/>
</dbReference>
<gene>
    <name evidence="2" type="ORF">PGTUg99_030085</name>
</gene>
<accession>A0A5B0N160</accession>